<sequence>MSQENPSKDEQSFMYLVGTFQSSAWIAMGKMKNPMTDKVEQNLDQASFYIDLLNMMQAKTKGNLSEYEEQMLINTVSELKMNFIEEKKNPEEPIEEKKDDSEKNKSEEE</sequence>
<gene>
    <name evidence="2" type="ORF">METZ01_LOCUS2241</name>
</gene>
<feature type="region of interest" description="Disordered" evidence="1">
    <location>
        <begin position="84"/>
        <end position="109"/>
    </location>
</feature>
<dbReference type="Pfam" id="PF08899">
    <property type="entry name" value="DUF1844"/>
    <property type="match status" value="1"/>
</dbReference>
<protein>
    <recommendedName>
        <fullName evidence="3">DUF1844 domain-containing protein</fullName>
    </recommendedName>
</protein>
<dbReference type="EMBL" id="UINC01000112">
    <property type="protein sequence ID" value="SUZ49387.1"/>
    <property type="molecule type" value="Genomic_DNA"/>
</dbReference>
<accession>A0A381N4G5</accession>
<evidence type="ECO:0008006" key="3">
    <source>
        <dbReference type="Google" id="ProtNLM"/>
    </source>
</evidence>
<evidence type="ECO:0000256" key="1">
    <source>
        <dbReference type="SAM" id="MobiDB-lite"/>
    </source>
</evidence>
<proteinExistence type="predicted"/>
<organism evidence="2">
    <name type="scientific">marine metagenome</name>
    <dbReference type="NCBI Taxonomy" id="408172"/>
    <lineage>
        <taxon>unclassified sequences</taxon>
        <taxon>metagenomes</taxon>
        <taxon>ecological metagenomes</taxon>
    </lineage>
</organism>
<reference evidence="2" key="1">
    <citation type="submission" date="2018-05" db="EMBL/GenBank/DDBJ databases">
        <authorList>
            <person name="Lanie J.A."/>
            <person name="Ng W.-L."/>
            <person name="Kazmierczak K.M."/>
            <person name="Andrzejewski T.M."/>
            <person name="Davidsen T.M."/>
            <person name="Wayne K.J."/>
            <person name="Tettelin H."/>
            <person name="Glass J.I."/>
            <person name="Rusch D."/>
            <person name="Podicherti R."/>
            <person name="Tsui H.-C.T."/>
            <person name="Winkler M.E."/>
        </authorList>
    </citation>
    <scope>NUCLEOTIDE SEQUENCE</scope>
</reference>
<name>A0A381N4G5_9ZZZZ</name>
<evidence type="ECO:0000313" key="2">
    <source>
        <dbReference type="EMBL" id="SUZ49387.1"/>
    </source>
</evidence>
<dbReference type="AlphaFoldDB" id="A0A381N4G5"/>
<dbReference type="InterPro" id="IPR014995">
    <property type="entry name" value="DUF1844"/>
</dbReference>